<accession>A0A9P0PP60</accession>
<evidence type="ECO:0000313" key="1">
    <source>
        <dbReference type="EMBL" id="CAH1988438.1"/>
    </source>
</evidence>
<keyword evidence="2" id="KW-1185">Reference proteome</keyword>
<protein>
    <recommendedName>
        <fullName evidence="3">Reverse transcriptase domain-containing protein</fullName>
    </recommendedName>
</protein>
<dbReference type="Proteomes" id="UP001152888">
    <property type="component" value="Unassembled WGS sequence"/>
</dbReference>
<evidence type="ECO:0008006" key="3">
    <source>
        <dbReference type="Google" id="ProtNLM"/>
    </source>
</evidence>
<comment type="caution">
    <text evidence="1">The sequence shown here is derived from an EMBL/GenBank/DDBJ whole genome shotgun (WGS) entry which is preliminary data.</text>
</comment>
<proteinExistence type="predicted"/>
<name>A0A9P0PP60_ACAOB</name>
<reference evidence="1" key="1">
    <citation type="submission" date="2022-03" db="EMBL/GenBank/DDBJ databases">
        <authorList>
            <person name="Sayadi A."/>
        </authorList>
    </citation>
    <scope>NUCLEOTIDE SEQUENCE</scope>
</reference>
<organism evidence="1 2">
    <name type="scientific">Acanthoscelides obtectus</name>
    <name type="common">Bean weevil</name>
    <name type="synonym">Bruchus obtectus</name>
    <dbReference type="NCBI Taxonomy" id="200917"/>
    <lineage>
        <taxon>Eukaryota</taxon>
        <taxon>Metazoa</taxon>
        <taxon>Ecdysozoa</taxon>
        <taxon>Arthropoda</taxon>
        <taxon>Hexapoda</taxon>
        <taxon>Insecta</taxon>
        <taxon>Pterygota</taxon>
        <taxon>Neoptera</taxon>
        <taxon>Endopterygota</taxon>
        <taxon>Coleoptera</taxon>
        <taxon>Polyphaga</taxon>
        <taxon>Cucujiformia</taxon>
        <taxon>Chrysomeloidea</taxon>
        <taxon>Chrysomelidae</taxon>
        <taxon>Bruchinae</taxon>
        <taxon>Bruchini</taxon>
        <taxon>Acanthoscelides</taxon>
    </lineage>
</organism>
<dbReference type="AlphaFoldDB" id="A0A9P0PP60"/>
<dbReference type="EMBL" id="CAKOFQ010007044">
    <property type="protein sequence ID" value="CAH1988438.1"/>
    <property type="molecule type" value="Genomic_DNA"/>
</dbReference>
<dbReference type="OrthoDB" id="10065625at2759"/>
<sequence length="139" mass="15146">MAIEHSFQFGSVLAPTLFLLHINDLLSCTINPIHSFADDSTLHTGIKNLEAITAWGRNILVQFNASKTQYCTLTNKKRPSAHPITEDLIGLEHISLIAAAAGKKLGYLFGAKNLEYCSHVWGAAAPNTLSMLDAVQRAE</sequence>
<gene>
    <name evidence="1" type="ORF">ACAOBT_LOCUS18481</name>
</gene>
<evidence type="ECO:0000313" key="2">
    <source>
        <dbReference type="Proteomes" id="UP001152888"/>
    </source>
</evidence>